<accession>A0A9X1SZH3</accession>
<sequence>MPDGHRPVALVTGGSRGIGAAIVDRLAVDGYDVAFCYSASTQAAALVAEKARAHGGRVLERRLDVSDGPAAQEFVALTERELGPVSTVVTCAGIIRDRPLALMDDESWDDVLRINLDGTYHVCRAVVRKLIRRRQGSVITVSSVSGVSGNAGQTNYSASKAGIIGFTRAMAKEVGRYGVRANVVAPGLIETDMIAGMPQTAADGLLGQIPLARFGQAHEVAGTVSFLASGQASYITGQVIQVDGGIAV</sequence>
<protein>
    <submittedName>
        <fullName evidence="4">3-oxoacyl-ACP reductase FabG</fullName>
        <ecNumber evidence="4">1.1.1.100</ecNumber>
    </submittedName>
</protein>
<evidence type="ECO:0000256" key="1">
    <source>
        <dbReference type="ARBA" id="ARBA00006484"/>
    </source>
</evidence>
<name>A0A9X1SZH3_9ACTN</name>
<comment type="caution">
    <text evidence="4">The sequence shown here is derived from an EMBL/GenBank/DDBJ whole genome shotgun (WGS) entry which is preliminary data.</text>
</comment>
<dbReference type="FunFam" id="3.40.50.720:FF:000173">
    <property type="entry name" value="3-oxoacyl-[acyl-carrier protein] reductase"/>
    <property type="match status" value="1"/>
</dbReference>
<dbReference type="GO" id="GO:0032787">
    <property type="term" value="P:monocarboxylic acid metabolic process"/>
    <property type="evidence" value="ECO:0007669"/>
    <property type="project" value="UniProtKB-ARBA"/>
</dbReference>
<dbReference type="PRINTS" id="PR00081">
    <property type="entry name" value="GDHRDH"/>
</dbReference>
<dbReference type="Pfam" id="PF13561">
    <property type="entry name" value="adh_short_C2"/>
    <property type="match status" value="1"/>
</dbReference>
<dbReference type="AlphaFoldDB" id="A0A9X1SZH3"/>
<dbReference type="SUPFAM" id="SSF51735">
    <property type="entry name" value="NAD(P)-binding Rossmann-fold domains"/>
    <property type="match status" value="1"/>
</dbReference>
<organism evidence="4 5">
    <name type="scientific">Kineosporia babensis</name>
    <dbReference type="NCBI Taxonomy" id="499548"/>
    <lineage>
        <taxon>Bacteria</taxon>
        <taxon>Bacillati</taxon>
        <taxon>Actinomycetota</taxon>
        <taxon>Actinomycetes</taxon>
        <taxon>Kineosporiales</taxon>
        <taxon>Kineosporiaceae</taxon>
        <taxon>Kineosporia</taxon>
    </lineage>
</organism>
<feature type="domain" description="Ketoreductase" evidence="3">
    <location>
        <begin position="7"/>
        <end position="197"/>
    </location>
</feature>
<keyword evidence="5" id="KW-1185">Reference proteome</keyword>
<comment type="similarity">
    <text evidence="1">Belongs to the short-chain dehydrogenases/reductases (SDR) family.</text>
</comment>
<dbReference type="PRINTS" id="PR00080">
    <property type="entry name" value="SDRFAMILY"/>
</dbReference>
<dbReference type="InterPro" id="IPR002347">
    <property type="entry name" value="SDR_fam"/>
</dbReference>
<dbReference type="InterPro" id="IPR020904">
    <property type="entry name" value="Sc_DH/Rdtase_CS"/>
</dbReference>
<dbReference type="EMBL" id="JAJOMB010000006">
    <property type="protein sequence ID" value="MCD5312013.1"/>
    <property type="molecule type" value="Genomic_DNA"/>
</dbReference>
<dbReference type="InterPro" id="IPR050259">
    <property type="entry name" value="SDR"/>
</dbReference>
<evidence type="ECO:0000313" key="5">
    <source>
        <dbReference type="Proteomes" id="UP001138997"/>
    </source>
</evidence>
<dbReference type="InterPro" id="IPR036291">
    <property type="entry name" value="NAD(P)-bd_dom_sf"/>
</dbReference>
<proteinExistence type="inferred from homology"/>
<dbReference type="PROSITE" id="PS00061">
    <property type="entry name" value="ADH_SHORT"/>
    <property type="match status" value="1"/>
</dbReference>
<dbReference type="InterPro" id="IPR057326">
    <property type="entry name" value="KR_dom"/>
</dbReference>
<dbReference type="PANTHER" id="PTHR42879:SF2">
    <property type="entry name" value="3-OXOACYL-[ACYL-CARRIER-PROTEIN] REDUCTASE FABG"/>
    <property type="match status" value="1"/>
</dbReference>
<dbReference type="Gene3D" id="3.40.50.720">
    <property type="entry name" value="NAD(P)-binding Rossmann-like Domain"/>
    <property type="match status" value="1"/>
</dbReference>
<evidence type="ECO:0000259" key="3">
    <source>
        <dbReference type="SMART" id="SM00822"/>
    </source>
</evidence>
<evidence type="ECO:0000256" key="2">
    <source>
        <dbReference type="ARBA" id="ARBA00023002"/>
    </source>
</evidence>
<dbReference type="GO" id="GO:0004316">
    <property type="term" value="F:3-oxoacyl-[acyl-carrier-protein] reductase (NADPH) activity"/>
    <property type="evidence" value="ECO:0007669"/>
    <property type="project" value="UniProtKB-EC"/>
</dbReference>
<dbReference type="Proteomes" id="UP001138997">
    <property type="component" value="Unassembled WGS sequence"/>
</dbReference>
<dbReference type="RefSeq" id="WP_231441786.1">
    <property type="nucleotide sequence ID" value="NZ_JAJOMB010000006.1"/>
</dbReference>
<dbReference type="NCBIfam" id="NF009466">
    <property type="entry name" value="PRK12826.1-2"/>
    <property type="match status" value="1"/>
</dbReference>
<reference evidence="4" key="1">
    <citation type="submission" date="2021-11" db="EMBL/GenBank/DDBJ databases">
        <title>Streptomyces corallinus and Kineosporia corallina sp. nov., two new coral-derived marine actinobacteria.</title>
        <authorList>
            <person name="Buangrab K."/>
            <person name="Sutthacheep M."/>
            <person name="Yeemin T."/>
            <person name="Harunari E."/>
            <person name="Igarashi Y."/>
            <person name="Sripreechasak P."/>
            <person name="Kanchanasin P."/>
            <person name="Tanasupawat S."/>
            <person name="Phongsopitanun W."/>
        </authorList>
    </citation>
    <scope>NUCLEOTIDE SEQUENCE</scope>
    <source>
        <strain evidence="4">JCM 31032</strain>
    </source>
</reference>
<evidence type="ECO:0000313" key="4">
    <source>
        <dbReference type="EMBL" id="MCD5312013.1"/>
    </source>
</evidence>
<dbReference type="EC" id="1.1.1.100" evidence="4"/>
<gene>
    <name evidence="4" type="primary">fabG</name>
    <name evidence="4" type="ORF">LR394_13965</name>
</gene>
<dbReference type="SMART" id="SM00822">
    <property type="entry name" value="PKS_KR"/>
    <property type="match status" value="1"/>
</dbReference>
<dbReference type="PANTHER" id="PTHR42879">
    <property type="entry name" value="3-OXOACYL-(ACYL-CARRIER-PROTEIN) REDUCTASE"/>
    <property type="match status" value="1"/>
</dbReference>
<keyword evidence="2 4" id="KW-0560">Oxidoreductase</keyword>